<accession>A0ABS3HDC8</accession>
<dbReference type="SUPFAM" id="SSF51351">
    <property type="entry name" value="Triosephosphate isomerase (TIM)"/>
    <property type="match status" value="1"/>
</dbReference>
<keyword evidence="3" id="KW-1185">Reference proteome</keyword>
<dbReference type="GO" id="GO:0004807">
    <property type="term" value="F:triose-phosphate isomerase activity"/>
    <property type="evidence" value="ECO:0007669"/>
    <property type="project" value="UniProtKB-EC"/>
</dbReference>
<reference evidence="2 3" key="1">
    <citation type="submission" date="2021-03" db="EMBL/GenBank/DDBJ databases">
        <title>Enterococcal diversity collection.</title>
        <authorList>
            <person name="Gilmore M.S."/>
            <person name="Schwartzman J."/>
            <person name="Van Tyne D."/>
            <person name="Martin M."/>
            <person name="Earl A.M."/>
            <person name="Manson A.L."/>
            <person name="Straub T."/>
            <person name="Salamzade R."/>
            <person name="Saavedra J."/>
            <person name="Lebreton F."/>
            <person name="Prichula J."/>
            <person name="Schaufler K."/>
            <person name="Gaca A."/>
            <person name="Sgardioli B."/>
            <person name="Wagenaar J."/>
            <person name="Strong T."/>
        </authorList>
    </citation>
    <scope>NUCLEOTIDE SEQUENCE [LARGE SCALE GENOMIC DNA]</scope>
    <source>
        <strain evidence="2 3">MJM16</strain>
    </source>
</reference>
<sequence>MSTKINRPFFVFNPKSYLYGEELLAWAKRADELALKYPECSILVTVPYADIAAVKNATEQIIVTAQHMDGIKPGRGIGHVLPESIYHAGARAVFLNHAERPLTVSDLSQALKRAKELGIQTIVCADSIAEAQAVAIMGADVILCEPTELIGTGQTSDSAYIQQTNQAIKEIDETILVMQAAGISTAEDVYRTIELGADGTGCTSGITNAESPLEMLTEMVEALVKAYKERG</sequence>
<dbReference type="Pfam" id="PF00121">
    <property type="entry name" value="TIM"/>
    <property type="match status" value="1"/>
</dbReference>
<dbReference type="RefSeq" id="WP_207107284.1">
    <property type="nucleotide sequence ID" value="NZ_JAFLVR010000009.1"/>
</dbReference>
<proteinExistence type="predicted"/>
<dbReference type="Proteomes" id="UP000664495">
    <property type="component" value="Unassembled WGS sequence"/>
</dbReference>
<dbReference type="EC" id="5.3.1.1" evidence="2"/>
<dbReference type="Gene3D" id="3.20.20.70">
    <property type="entry name" value="Aldolase class I"/>
    <property type="match status" value="1"/>
</dbReference>
<dbReference type="NCBIfam" id="NF003302">
    <property type="entry name" value="PRK04302.1"/>
    <property type="match status" value="1"/>
</dbReference>
<dbReference type="InterPro" id="IPR013785">
    <property type="entry name" value="Aldolase_TIM"/>
</dbReference>
<name>A0ABS3HDC8_9ENTE</name>
<evidence type="ECO:0000256" key="1">
    <source>
        <dbReference type="ARBA" id="ARBA00023235"/>
    </source>
</evidence>
<dbReference type="InterPro" id="IPR035990">
    <property type="entry name" value="TIM_sf"/>
</dbReference>
<comment type="caution">
    <text evidence="2">The sequence shown here is derived from an EMBL/GenBank/DDBJ whole genome shotgun (WGS) entry which is preliminary data.</text>
</comment>
<organism evidence="2 3">
    <name type="scientific">Candidatus Enterococcus murrayae</name>
    <dbReference type="NCBI Taxonomy" id="2815321"/>
    <lineage>
        <taxon>Bacteria</taxon>
        <taxon>Bacillati</taxon>
        <taxon>Bacillota</taxon>
        <taxon>Bacilli</taxon>
        <taxon>Lactobacillales</taxon>
        <taxon>Enterococcaceae</taxon>
        <taxon>Enterococcus</taxon>
    </lineage>
</organism>
<evidence type="ECO:0000313" key="2">
    <source>
        <dbReference type="EMBL" id="MBO0451468.1"/>
    </source>
</evidence>
<gene>
    <name evidence="2" type="ORF">JZO85_04255</name>
</gene>
<dbReference type="EMBL" id="JAFLVR010000009">
    <property type="protein sequence ID" value="MBO0451468.1"/>
    <property type="molecule type" value="Genomic_DNA"/>
</dbReference>
<dbReference type="PROSITE" id="PS51440">
    <property type="entry name" value="TIM_2"/>
    <property type="match status" value="1"/>
</dbReference>
<evidence type="ECO:0000313" key="3">
    <source>
        <dbReference type="Proteomes" id="UP000664495"/>
    </source>
</evidence>
<keyword evidence="1 2" id="KW-0413">Isomerase</keyword>
<dbReference type="InterPro" id="IPR000652">
    <property type="entry name" value="Triosephosphate_isomerase"/>
</dbReference>
<protein>
    <submittedName>
        <fullName evidence="2">Triose-phosphate isomerase</fullName>
        <ecNumber evidence="2">5.3.1.1</ecNumber>
    </submittedName>
</protein>